<comment type="caution">
    <text evidence="6">The sequence shown here is derived from an EMBL/GenBank/DDBJ whole genome shotgun (WGS) entry which is preliminary data.</text>
</comment>
<evidence type="ECO:0000313" key="6">
    <source>
        <dbReference type="EMBL" id="KAK1417883.1"/>
    </source>
</evidence>
<organism evidence="6 7">
    <name type="scientific">Tagetes erecta</name>
    <name type="common">African marigold</name>
    <dbReference type="NCBI Taxonomy" id="13708"/>
    <lineage>
        <taxon>Eukaryota</taxon>
        <taxon>Viridiplantae</taxon>
        <taxon>Streptophyta</taxon>
        <taxon>Embryophyta</taxon>
        <taxon>Tracheophyta</taxon>
        <taxon>Spermatophyta</taxon>
        <taxon>Magnoliopsida</taxon>
        <taxon>eudicotyledons</taxon>
        <taxon>Gunneridae</taxon>
        <taxon>Pentapetalae</taxon>
        <taxon>asterids</taxon>
        <taxon>campanulids</taxon>
        <taxon>Asterales</taxon>
        <taxon>Asteraceae</taxon>
        <taxon>Asteroideae</taxon>
        <taxon>Heliantheae alliance</taxon>
        <taxon>Tageteae</taxon>
        <taxon>Tagetes</taxon>
    </lineage>
</organism>
<evidence type="ECO:0000259" key="5">
    <source>
        <dbReference type="PROSITE" id="PS50172"/>
    </source>
</evidence>
<proteinExistence type="predicted"/>
<comment type="subcellular location">
    <subcellularLocation>
        <location evidence="1">Nucleus</location>
    </subcellularLocation>
</comment>
<feature type="compositionally biased region" description="Basic and acidic residues" evidence="4">
    <location>
        <begin position="547"/>
        <end position="558"/>
    </location>
</feature>
<keyword evidence="7" id="KW-1185">Reference proteome</keyword>
<keyword evidence="2" id="KW-0227">DNA damage</keyword>
<dbReference type="CDD" id="cd17744">
    <property type="entry name" value="BRCT_MDC1_rpt1"/>
    <property type="match status" value="1"/>
</dbReference>
<feature type="domain" description="BRCT" evidence="5">
    <location>
        <begin position="763"/>
        <end position="827"/>
    </location>
</feature>
<evidence type="ECO:0000313" key="7">
    <source>
        <dbReference type="Proteomes" id="UP001229421"/>
    </source>
</evidence>
<feature type="compositionally biased region" description="Polar residues" evidence="4">
    <location>
        <begin position="180"/>
        <end position="190"/>
    </location>
</feature>
<feature type="region of interest" description="Disordered" evidence="4">
    <location>
        <begin position="633"/>
        <end position="654"/>
    </location>
</feature>
<dbReference type="GO" id="GO:0005634">
    <property type="term" value="C:nucleus"/>
    <property type="evidence" value="ECO:0007669"/>
    <property type="project" value="UniProtKB-SubCell"/>
</dbReference>
<feature type="region of interest" description="Disordered" evidence="4">
    <location>
        <begin position="1"/>
        <end position="25"/>
    </location>
</feature>
<dbReference type="GO" id="GO:0006974">
    <property type="term" value="P:DNA damage response"/>
    <property type="evidence" value="ECO:0007669"/>
    <property type="project" value="UniProtKB-KW"/>
</dbReference>
<keyword evidence="3" id="KW-0539">Nucleus</keyword>
<sequence length="972" mass="108429">MGHDDENGNDKSYESDTSTWDYGREETQIFDTQFCDSPTSSFGNRCDDGDTEQLHILQNTLPVDDTATQLMMMDPDGETQLVMDPDGETQVVEIDDEVMDVFDDSERNETQLFDGYDTEQVGDSDCEGSDKTEIVYDSDEFCDEVSGRRECVDSAHIEDRMDAHRCKEDANDCKTKTDSGRSGQHTSGTDFKTFTSIRAASIRAAGLAALNKASKISKSPSCPTRNSEPVVEHRRMPSEKSQSHDLEKANQLTDGQESGYKCGFGKPTARKLFNDDTLDETKEADDKFDLGGAANSPTLDTELAGLSYIDSQEPGDASQANALDFVDNFLKDNIDCNDDFGIRRSTGGKSKPVLSAKGIQICAKSASLTNAVDKRQTFCWDDNLEDEGGGEFYRKKKEVFFASGNRKLKSAVPSRSGRKLGQSDSKLVSGKNKEKDNSKKSLGTVIKDLPFQKNLLKEFDNQSTDMPSGMNVPGTIQETNEVRFDTQMAAEAMEDLCFGLQEMEHDTTQTKAGCSHMQKGTHKNQLLSVSNEGVRTTRSKSKMSDGLSKEVKRPAKRSENLENVASDMAKRTGKMPLKRREFDTVDVPDASVDQMPVKKRRVRNVTHVARRTTLSIKDNEPTNEINVLNGIYPKGKRTSRMSSSTRKEVGTQSISRLTRSNAAILTEPEKMCIKERFEQNLLGCTTPVSRGTPLKEASPICMGDEYLKQSCRRPSLIQEVNSLFSTDALIRTPSKDTRQRRDVSLIRVLFSRHLDGDIIKQQKKILLRLGASESSSMTDATHFIADSFARTRNMLEAIALGKPVVTHLWLKNCGQARCHIDEKKFILRDAKKEKEFGFNLPSSLARASQHPLLKGHKVLITPNTKPGKEILSSLVKAVHGVAVERVGRSSLNDDKIPEELLILSCEEDYAVCLPFLEKGTAIYSSELLLNGIVTQRLEYERHRLFLDHVKETRSTIWLKKDDNQYKPVGKVK</sequence>
<dbReference type="PANTHER" id="PTHR23196">
    <property type="entry name" value="PAX TRANSCRIPTION ACTIVATION DOMAIN INTERACTING PROTEIN"/>
    <property type="match status" value="1"/>
</dbReference>
<evidence type="ECO:0000256" key="2">
    <source>
        <dbReference type="ARBA" id="ARBA00022763"/>
    </source>
</evidence>
<dbReference type="Gene3D" id="3.40.50.10190">
    <property type="entry name" value="BRCT domain"/>
    <property type="match status" value="2"/>
</dbReference>
<feature type="region of interest" description="Disordered" evidence="4">
    <location>
        <begin position="410"/>
        <end position="441"/>
    </location>
</feature>
<dbReference type="Proteomes" id="UP001229421">
    <property type="component" value="Unassembled WGS sequence"/>
</dbReference>
<feature type="compositionally biased region" description="Polar residues" evidence="4">
    <location>
        <begin position="214"/>
        <end position="227"/>
    </location>
</feature>
<dbReference type="InterPro" id="IPR001357">
    <property type="entry name" value="BRCT_dom"/>
</dbReference>
<feature type="region of interest" description="Disordered" evidence="4">
    <location>
        <begin position="169"/>
        <end position="190"/>
    </location>
</feature>
<feature type="compositionally biased region" description="Basic and acidic residues" evidence="4">
    <location>
        <begin position="1"/>
        <end position="14"/>
    </location>
</feature>
<dbReference type="AlphaFoldDB" id="A0AAD8K8C2"/>
<reference evidence="6" key="1">
    <citation type="journal article" date="2023" name="bioRxiv">
        <title>Improved chromosome-level genome assembly for marigold (Tagetes erecta).</title>
        <authorList>
            <person name="Jiang F."/>
            <person name="Yuan L."/>
            <person name="Wang S."/>
            <person name="Wang H."/>
            <person name="Xu D."/>
            <person name="Wang A."/>
            <person name="Fan W."/>
        </authorList>
    </citation>
    <scope>NUCLEOTIDE SEQUENCE</scope>
    <source>
        <strain evidence="6">WSJ</strain>
        <tissue evidence="6">Leaf</tissue>
    </source>
</reference>
<dbReference type="SUPFAM" id="SSF52113">
    <property type="entry name" value="BRCT domain"/>
    <property type="match status" value="1"/>
</dbReference>
<evidence type="ECO:0000256" key="4">
    <source>
        <dbReference type="SAM" id="MobiDB-lite"/>
    </source>
</evidence>
<feature type="compositionally biased region" description="Basic and acidic residues" evidence="4">
    <location>
        <begin position="230"/>
        <end position="248"/>
    </location>
</feature>
<dbReference type="InterPro" id="IPR036420">
    <property type="entry name" value="BRCT_dom_sf"/>
</dbReference>
<dbReference type="SMART" id="SM00292">
    <property type="entry name" value="BRCT"/>
    <property type="match status" value="2"/>
</dbReference>
<feature type="region of interest" description="Disordered" evidence="4">
    <location>
        <begin position="214"/>
        <end position="261"/>
    </location>
</feature>
<dbReference type="CDD" id="cd18432">
    <property type="entry name" value="BRCT_PAXIP1_rpt6_like"/>
    <property type="match status" value="1"/>
</dbReference>
<gene>
    <name evidence="6" type="ORF">QVD17_27018</name>
</gene>
<accession>A0AAD8K8C2</accession>
<evidence type="ECO:0000256" key="1">
    <source>
        <dbReference type="ARBA" id="ARBA00004123"/>
    </source>
</evidence>
<dbReference type="EMBL" id="JAUHHV010000007">
    <property type="protein sequence ID" value="KAK1417883.1"/>
    <property type="molecule type" value="Genomic_DNA"/>
</dbReference>
<dbReference type="Pfam" id="PF16770">
    <property type="entry name" value="RTT107_BRCT_5"/>
    <property type="match status" value="1"/>
</dbReference>
<protein>
    <recommendedName>
        <fullName evidence="5">BRCT domain-containing protein</fullName>
    </recommendedName>
</protein>
<dbReference type="PROSITE" id="PS50172">
    <property type="entry name" value="BRCT"/>
    <property type="match status" value="1"/>
</dbReference>
<dbReference type="Pfam" id="PF16589">
    <property type="entry name" value="BRCT_2"/>
    <property type="match status" value="1"/>
</dbReference>
<feature type="compositionally biased region" description="Basic and acidic residues" evidence="4">
    <location>
        <begin position="169"/>
        <end position="179"/>
    </location>
</feature>
<feature type="region of interest" description="Disordered" evidence="4">
    <location>
        <begin position="530"/>
        <end position="558"/>
    </location>
</feature>
<dbReference type="PANTHER" id="PTHR23196:SF1">
    <property type="entry name" value="PAX-INTERACTING PROTEIN 1"/>
    <property type="match status" value="1"/>
</dbReference>
<dbReference type="InterPro" id="IPR051579">
    <property type="entry name" value="DDR_Transcriptional_Reg"/>
</dbReference>
<name>A0AAD8K8C2_TARER</name>
<evidence type="ECO:0000256" key="3">
    <source>
        <dbReference type="ARBA" id="ARBA00023242"/>
    </source>
</evidence>